<gene>
    <name evidence="1" type="ORF">GAO09_15455</name>
</gene>
<reference evidence="1 2" key="1">
    <citation type="submission" date="2019-11" db="EMBL/GenBank/DDBJ databases">
        <title>Genome analysis of Rhizobacterium cereale a novel genus and species isolated from maize roots in North Spain.</title>
        <authorList>
            <person name="Menendez E."/>
            <person name="Flores-Felix J.D."/>
            <person name="Ramirez-Bahena M.-H."/>
            <person name="Igual J.M."/>
            <person name="Garcia-Fraile P."/>
            <person name="Peix A."/>
            <person name="Velazquez E."/>
        </authorList>
    </citation>
    <scope>NUCLEOTIDE SEQUENCE [LARGE SCALE GENOMIC DNA]</scope>
    <source>
        <strain evidence="1 2">RZME27</strain>
    </source>
</reference>
<comment type="caution">
    <text evidence="1">The sequence shown here is derived from an EMBL/GenBank/DDBJ whole genome shotgun (WGS) entry which is preliminary data.</text>
</comment>
<evidence type="ECO:0000313" key="1">
    <source>
        <dbReference type="EMBL" id="MQY47430.1"/>
    </source>
</evidence>
<protein>
    <submittedName>
        <fullName evidence="1">Uncharacterized protein</fullName>
    </submittedName>
</protein>
<keyword evidence="2" id="KW-1185">Reference proteome</keyword>
<dbReference type="EMBL" id="WIXI01000045">
    <property type="protein sequence ID" value="MQY47430.1"/>
    <property type="molecule type" value="Genomic_DNA"/>
</dbReference>
<dbReference type="Proteomes" id="UP000435138">
    <property type="component" value="Unassembled WGS sequence"/>
</dbReference>
<organism evidence="1 2">
    <name type="scientific">Endobacterium cereale</name>
    <dbReference type="NCBI Taxonomy" id="2663029"/>
    <lineage>
        <taxon>Bacteria</taxon>
        <taxon>Pseudomonadati</taxon>
        <taxon>Pseudomonadota</taxon>
        <taxon>Alphaproteobacteria</taxon>
        <taxon>Hyphomicrobiales</taxon>
        <taxon>Rhizobiaceae</taxon>
        <taxon>Endobacterium</taxon>
    </lineage>
</organism>
<evidence type="ECO:0000313" key="2">
    <source>
        <dbReference type="Proteomes" id="UP000435138"/>
    </source>
</evidence>
<accession>A0A6A8ACJ2</accession>
<dbReference type="RefSeq" id="WP_153354916.1">
    <property type="nucleotide sequence ID" value="NZ_JAYKOO010000007.1"/>
</dbReference>
<proteinExistence type="predicted"/>
<sequence>MEYYFVSDKDIFFAAEMADKKSSKGQCATYSWDLQFDPAKVDLPEKLFIFLDAEYPLEPFDFDELRGGILCSQKFVNLLDRFAVKYRKSVIEYIDCGGGGIENAQSTFFIIIDDFINCLDLEQSEIEYFPDRSDFNRENVKCINKIAFKNTGHAFFKSADLPTMNWIATENFKRACEQAAIVNMSFSAQNDVVIARDSLGLLTMSSRPESREQLAMKALAKRRKGRSGSPV</sequence>
<name>A0A6A8ACJ2_9HYPH</name>
<dbReference type="AlphaFoldDB" id="A0A6A8ACJ2"/>